<reference evidence="4" key="1">
    <citation type="submission" date="2015-04" db="UniProtKB">
        <authorList>
            <consortium name="EnsemblPlants"/>
        </authorList>
    </citation>
    <scope>IDENTIFICATION</scope>
    <source>
        <strain evidence="4">SL10</strain>
    </source>
</reference>
<name>A0A0E0H452_ORYNI</name>
<dbReference type="eggNOG" id="KOG1814">
    <property type="taxonomic scope" value="Eukaryota"/>
</dbReference>
<evidence type="ECO:0000256" key="1">
    <source>
        <dbReference type="PROSITE-ProRule" id="PRU00024"/>
    </source>
</evidence>
<feature type="domain" description="B box-type" evidence="3">
    <location>
        <begin position="86"/>
        <end position="144"/>
    </location>
</feature>
<dbReference type="Proteomes" id="UP000006591">
    <property type="component" value="Chromosome 4"/>
</dbReference>
<keyword evidence="1" id="KW-0862">Zinc</keyword>
<dbReference type="HOGENOM" id="CLU_113580_0_0_1"/>
<organism evidence="4">
    <name type="scientific">Oryza nivara</name>
    <name type="common">Indian wild rice</name>
    <name type="synonym">Oryza sativa f. spontanea</name>
    <dbReference type="NCBI Taxonomy" id="4536"/>
    <lineage>
        <taxon>Eukaryota</taxon>
        <taxon>Viridiplantae</taxon>
        <taxon>Streptophyta</taxon>
        <taxon>Embryophyta</taxon>
        <taxon>Tracheophyta</taxon>
        <taxon>Spermatophyta</taxon>
        <taxon>Magnoliopsida</taxon>
        <taxon>Liliopsida</taxon>
        <taxon>Poales</taxon>
        <taxon>Poaceae</taxon>
        <taxon>BOP clade</taxon>
        <taxon>Oryzoideae</taxon>
        <taxon>Oryzeae</taxon>
        <taxon>Oryzinae</taxon>
        <taxon>Oryza</taxon>
    </lineage>
</organism>
<dbReference type="EnsemblPlants" id="ONIVA04G19770.1">
    <property type="protein sequence ID" value="ONIVA04G19770.1"/>
    <property type="gene ID" value="ONIVA04G19770"/>
</dbReference>
<evidence type="ECO:0000256" key="2">
    <source>
        <dbReference type="SAM" id="MobiDB-lite"/>
    </source>
</evidence>
<reference evidence="4" key="2">
    <citation type="submission" date="2018-04" db="EMBL/GenBank/DDBJ databases">
        <title>OnivRS2 (Oryza nivara Reference Sequence Version 2).</title>
        <authorList>
            <person name="Zhang J."/>
            <person name="Kudrna D."/>
            <person name="Lee S."/>
            <person name="Talag J."/>
            <person name="Rajasekar S."/>
            <person name="Welchert J."/>
            <person name="Hsing Y.-I."/>
            <person name="Wing R.A."/>
        </authorList>
    </citation>
    <scope>NUCLEOTIDE SEQUENCE [LARGE SCALE GENOMIC DNA]</scope>
    <source>
        <strain evidence="4">SL10</strain>
    </source>
</reference>
<sequence length="159" mass="18034">MNLSNEISSIKEVLRSSVRCPHCGTAISRVSGCNHMLCSNCRQSFCYGCGKAENHGHSRYQENLATKKNPTVLIEEVKKELEGELSRQHPCPNCRQPNPKMGNNSHMFCWACQVHYCAQCRRMVRKSSEHYGPRGRKQHSVDPEIPLRFKANKNDDSGS</sequence>
<keyword evidence="1" id="KW-0863">Zinc-finger</keyword>
<dbReference type="AlphaFoldDB" id="A0A0E0H452"/>
<dbReference type="GO" id="GO:0008270">
    <property type="term" value="F:zinc ion binding"/>
    <property type="evidence" value="ECO:0007669"/>
    <property type="project" value="UniProtKB-KW"/>
</dbReference>
<feature type="region of interest" description="Disordered" evidence="2">
    <location>
        <begin position="128"/>
        <end position="159"/>
    </location>
</feature>
<dbReference type="Gene3D" id="1.20.120.1750">
    <property type="match status" value="1"/>
</dbReference>
<dbReference type="STRING" id="4536.A0A0E0H452"/>
<dbReference type="Pfam" id="PF22191">
    <property type="entry name" value="IBR_1"/>
    <property type="match status" value="1"/>
</dbReference>
<dbReference type="Gramene" id="ONIVA04G19770.1">
    <property type="protein sequence ID" value="ONIVA04G19770.1"/>
    <property type="gene ID" value="ONIVA04G19770"/>
</dbReference>
<evidence type="ECO:0000313" key="4">
    <source>
        <dbReference type="EnsemblPlants" id="ONIVA04G19770.1"/>
    </source>
</evidence>
<dbReference type="PROSITE" id="PS50119">
    <property type="entry name" value="ZF_BBOX"/>
    <property type="match status" value="1"/>
</dbReference>
<dbReference type="InterPro" id="IPR000315">
    <property type="entry name" value="Znf_B-box"/>
</dbReference>
<accession>A0A0E0H452</accession>
<dbReference type="OMA" id="GNRMRVQ"/>
<evidence type="ECO:0000259" key="3">
    <source>
        <dbReference type="PROSITE" id="PS50119"/>
    </source>
</evidence>
<protein>
    <submittedName>
        <fullName evidence="4">RBR-type E3 ubiquitin transferase</fullName>
    </submittedName>
</protein>
<dbReference type="SUPFAM" id="SSF57850">
    <property type="entry name" value="RING/U-box"/>
    <property type="match status" value="2"/>
</dbReference>
<evidence type="ECO:0000313" key="5">
    <source>
        <dbReference type="Proteomes" id="UP000006591"/>
    </source>
</evidence>
<proteinExistence type="predicted"/>
<keyword evidence="5" id="KW-1185">Reference proteome</keyword>
<keyword evidence="1" id="KW-0479">Metal-binding</keyword>
<feature type="compositionally biased region" description="Basic and acidic residues" evidence="2">
    <location>
        <begin position="139"/>
        <end position="159"/>
    </location>
</feature>
<dbReference type="CDD" id="cd20336">
    <property type="entry name" value="Rcat_RBR"/>
    <property type="match status" value="1"/>
</dbReference>